<name>A0AAD1UIN1_EUPCR</name>
<dbReference type="EMBL" id="CAMPGE010009685">
    <property type="protein sequence ID" value="CAI2368551.1"/>
    <property type="molecule type" value="Genomic_DNA"/>
</dbReference>
<dbReference type="InterPro" id="IPR009057">
    <property type="entry name" value="Homeodomain-like_sf"/>
</dbReference>
<dbReference type="AlphaFoldDB" id="A0AAD1UIN1"/>
<evidence type="ECO:0000256" key="1">
    <source>
        <dbReference type="SAM" id="MobiDB-lite"/>
    </source>
</evidence>
<dbReference type="SUPFAM" id="SSF46689">
    <property type="entry name" value="Homeodomain-like"/>
    <property type="match status" value="1"/>
</dbReference>
<comment type="caution">
    <text evidence="3">The sequence shown here is derived from an EMBL/GenBank/DDBJ whole genome shotgun (WGS) entry which is preliminary data.</text>
</comment>
<dbReference type="InterPro" id="IPR001005">
    <property type="entry name" value="SANT/Myb"/>
</dbReference>
<dbReference type="InterPro" id="IPR017884">
    <property type="entry name" value="SANT_dom"/>
</dbReference>
<feature type="domain" description="SANT" evidence="2">
    <location>
        <begin position="371"/>
        <end position="422"/>
    </location>
</feature>
<accession>A0AAD1UIN1</accession>
<proteinExistence type="predicted"/>
<feature type="region of interest" description="Disordered" evidence="1">
    <location>
        <begin position="39"/>
        <end position="94"/>
    </location>
</feature>
<organism evidence="3 4">
    <name type="scientific">Euplotes crassus</name>
    <dbReference type="NCBI Taxonomy" id="5936"/>
    <lineage>
        <taxon>Eukaryota</taxon>
        <taxon>Sar</taxon>
        <taxon>Alveolata</taxon>
        <taxon>Ciliophora</taxon>
        <taxon>Intramacronucleata</taxon>
        <taxon>Spirotrichea</taxon>
        <taxon>Hypotrichia</taxon>
        <taxon>Euplotida</taxon>
        <taxon>Euplotidae</taxon>
        <taxon>Moneuplotes</taxon>
    </lineage>
</organism>
<feature type="compositionally biased region" description="Basic and acidic residues" evidence="1">
    <location>
        <begin position="39"/>
        <end position="49"/>
    </location>
</feature>
<dbReference type="SMART" id="SM00717">
    <property type="entry name" value="SANT"/>
    <property type="match status" value="1"/>
</dbReference>
<feature type="compositionally biased region" description="Basic and acidic residues" evidence="1">
    <location>
        <begin position="235"/>
        <end position="250"/>
    </location>
</feature>
<keyword evidence="4" id="KW-1185">Reference proteome</keyword>
<evidence type="ECO:0000313" key="4">
    <source>
        <dbReference type="Proteomes" id="UP001295684"/>
    </source>
</evidence>
<evidence type="ECO:0000313" key="3">
    <source>
        <dbReference type="EMBL" id="CAI2368551.1"/>
    </source>
</evidence>
<evidence type="ECO:0000259" key="2">
    <source>
        <dbReference type="PROSITE" id="PS51293"/>
    </source>
</evidence>
<dbReference type="Gene3D" id="1.10.10.60">
    <property type="entry name" value="Homeodomain-like"/>
    <property type="match status" value="1"/>
</dbReference>
<dbReference type="PROSITE" id="PS51293">
    <property type="entry name" value="SANT"/>
    <property type="match status" value="1"/>
</dbReference>
<dbReference type="Proteomes" id="UP001295684">
    <property type="component" value="Unassembled WGS sequence"/>
</dbReference>
<reference evidence="3" key="1">
    <citation type="submission" date="2023-07" db="EMBL/GenBank/DDBJ databases">
        <authorList>
            <consortium name="AG Swart"/>
            <person name="Singh M."/>
            <person name="Singh A."/>
            <person name="Seah K."/>
            <person name="Emmerich C."/>
        </authorList>
    </citation>
    <scope>NUCLEOTIDE SEQUENCE</scope>
    <source>
        <strain evidence="3">DP1</strain>
    </source>
</reference>
<protein>
    <recommendedName>
        <fullName evidence="2">SANT domain-containing protein</fullName>
    </recommendedName>
</protein>
<feature type="compositionally biased region" description="Basic and acidic residues" evidence="1">
    <location>
        <begin position="85"/>
        <end position="94"/>
    </location>
</feature>
<feature type="compositionally biased region" description="Basic and acidic residues" evidence="1">
    <location>
        <begin position="58"/>
        <end position="76"/>
    </location>
</feature>
<gene>
    <name evidence="3" type="ORF">ECRASSUSDP1_LOCUS9844</name>
</gene>
<feature type="region of interest" description="Disordered" evidence="1">
    <location>
        <begin position="176"/>
        <end position="256"/>
    </location>
</feature>
<sequence>MQNTEESNTLYSPILSESKAEQCIKKAHSALLNKRKSYPKTEIKAKDLADLGMSNDPKPQKTSELHRELPKVDQNKHNCSSSENKISDKVPDQKDNPMMSELKRFISNPTPEINNLNNYKLTSYFEKYKAQRQKEISLASKVNDPLKHEDLKEGIKRARFIKLQAEKKDKLCPTIFDVEGGMSGPSTDKTKQPRQKTPKVPSKLKTQNSLHRVQVDLSSDDKECHSQRSGGSTTLRKDNSEVRTSKEVSSAKHSGRNIAFTDEAPLSNEYFENQIVSLEPKDVADRTLCSFERYLGFVNSMYFGRGAPEPHETLNEVASRMSSSGNELLTSKAIHPAEGGPKNTQQGSSLVSTDFHYSTLDMLCNPLRVPLGFETWSPLEIAIFETCICKFGTNFDLFAKFIKTKSPREITNFYFLWKKTSCYKIWSQKMESCLEEDRNDWVFR</sequence>